<dbReference type="AlphaFoldDB" id="A0A401TXV7"/>
<dbReference type="EMBL" id="BEZZ01218245">
    <property type="protein sequence ID" value="GCC47446.1"/>
    <property type="molecule type" value="Genomic_DNA"/>
</dbReference>
<accession>A0A401TXV7</accession>
<organism evidence="2 3">
    <name type="scientific">Chiloscyllium punctatum</name>
    <name type="common">Brownbanded bambooshark</name>
    <name type="synonym">Hemiscyllium punctatum</name>
    <dbReference type="NCBI Taxonomy" id="137246"/>
    <lineage>
        <taxon>Eukaryota</taxon>
        <taxon>Metazoa</taxon>
        <taxon>Chordata</taxon>
        <taxon>Craniata</taxon>
        <taxon>Vertebrata</taxon>
        <taxon>Chondrichthyes</taxon>
        <taxon>Elasmobranchii</taxon>
        <taxon>Galeomorphii</taxon>
        <taxon>Galeoidea</taxon>
        <taxon>Orectolobiformes</taxon>
        <taxon>Hemiscylliidae</taxon>
        <taxon>Chiloscyllium</taxon>
    </lineage>
</organism>
<name>A0A401TXV7_CHIPU</name>
<evidence type="ECO:0000313" key="3">
    <source>
        <dbReference type="Proteomes" id="UP000287033"/>
    </source>
</evidence>
<evidence type="ECO:0000256" key="1">
    <source>
        <dbReference type="SAM" id="MobiDB-lite"/>
    </source>
</evidence>
<protein>
    <submittedName>
        <fullName evidence="2">Uncharacterized protein</fullName>
    </submittedName>
</protein>
<evidence type="ECO:0000313" key="2">
    <source>
        <dbReference type="EMBL" id="GCC47446.1"/>
    </source>
</evidence>
<reference evidence="2 3" key="1">
    <citation type="journal article" date="2018" name="Nat. Ecol. Evol.">
        <title>Shark genomes provide insights into elasmobranch evolution and the origin of vertebrates.</title>
        <authorList>
            <person name="Hara Y"/>
            <person name="Yamaguchi K"/>
            <person name="Onimaru K"/>
            <person name="Kadota M"/>
            <person name="Koyanagi M"/>
            <person name="Keeley SD"/>
            <person name="Tatsumi K"/>
            <person name="Tanaka K"/>
            <person name="Motone F"/>
            <person name="Kageyama Y"/>
            <person name="Nozu R"/>
            <person name="Adachi N"/>
            <person name="Nishimura O"/>
            <person name="Nakagawa R"/>
            <person name="Tanegashima C"/>
            <person name="Kiyatake I"/>
            <person name="Matsumoto R"/>
            <person name="Murakumo K"/>
            <person name="Nishida K"/>
            <person name="Terakita A"/>
            <person name="Kuratani S"/>
            <person name="Sato K"/>
            <person name="Hyodo S Kuraku.S."/>
        </authorList>
    </citation>
    <scope>NUCLEOTIDE SEQUENCE [LARGE SCALE GENOMIC DNA]</scope>
</reference>
<sequence length="73" mass="8076">MDSMRSVTLIITEREIERDVELLFRQRLRSASESGAQRRCVGVALGERSGEKSQILEKSLKRPSMPGLGGCGL</sequence>
<comment type="caution">
    <text evidence="2">The sequence shown here is derived from an EMBL/GenBank/DDBJ whole genome shotgun (WGS) entry which is preliminary data.</text>
</comment>
<gene>
    <name evidence="2" type="ORF">chiPu_0031771</name>
</gene>
<proteinExistence type="predicted"/>
<keyword evidence="3" id="KW-1185">Reference proteome</keyword>
<feature type="region of interest" description="Disordered" evidence="1">
    <location>
        <begin position="54"/>
        <end position="73"/>
    </location>
</feature>
<dbReference type="Proteomes" id="UP000287033">
    <property type="component" value="Unassembled WGS sequence"/>
</dbReference>